<organism evidence="6 7">
    <name type="scientific">Ekhidna lutea</name>
    <dbReference type="NCBI Taxonomy" id="447679"/>
    <lineage>
        <taxon>Bacteria</taxon>
        <taxon>Pseudomonadati</taxon>
        <taxon>Bacteroidota</taxon>
        <taxon>Cytophagia</taxon>
        <taxon>Cytophagales</taxon>
        <taxon>Reichenbachiellaceae</taxon>
        <taxon>Ekhidna</taxon>
    </lineage>
</organism>
<dbReference type="InterPro" id="IPR006076">
    <property type="entry name" value="FAD-dep_OxRdtase"/>
</dbReference>
<accession>A0A239JDQ7</accession>
<evidence type="ECO:0000256" key="3">
    <source>
        <dbReference type="ARBA" id="ARBA00022827"/>
    </source>
</evidence>
<evidence type="ECO:0000256" key="1">
    <source>
        <dbReference type="ARBA" id="ARBA00001974"/>
    </source>
</evidence>
<evidence type="ECO:0000256" key="2">
    <source>
        <dbReference type="ARBA" id="ARBA00022630"/>
    </source>
</evidence>
<proteinExistence type="predicted"/>
<reference evidence="6 7" key="1">
    <citation type="submission" date="2017-06" db="EMBL/GenBank/DDBJ databases">
        <authorList>
            <person name="Kim H.J."/>
            <person name="Triplett B.A."/>
        </authorList>
    </citation>
    <scope>NUCLEOTIDE SEQUENCE [LARGE SCALE GENOMIC DNA]</scope>
    <source>
        <strain evidence="6 7">DSM 19307</strain>
    </source>
</reference>
<keyword evidence="3" id="KW-0274">FAD</keyword>
<dbReference type="InterPro" id="IPR045170">
    <property type="entry name" value="MTOX"/>
</dbReference>
<comment type="cofactor">
    <cofactor evidence="1">
        <name>FAD</name>
        <dbReference type="ChEBI" id="CHEBI:57692"/>
    </cofactor>
</comment>
<name>A0A239JDQ7_EKHLU</name>
<dbReference type="PANTHER" id="PTHR10961">
    <property type="entry name" value="PEROXISOMAL SARCOSINE OXIDASE"/>
    <property type="match status" value="1"/>
</dbReference>
<evidence type="ECO:0000313" key="6">
    <source>
        <dbReference type="EMBL" id="SNT03967.1"/>
    </source>
</evidence>
<gene>
    <name evidence="6" type="ORF">SAMN05421640_2118</name>
</gene>
<dbReference type="InterPro" id="IPR036188">
    <property type="entry name" value="FAD/NAD-bd_sf"/>
</dbReference>
<evidence type="ECO:0000313" key="7">
    <source>
        <dbReference type="Proteomes" id="UP000198393"/>
    </source>
</evidence>
<sequence length="439" mass="49108">MKPTIVIGGGLMGSATAWQLALQGESVILLEQQDSIYTSGSSFGESRISRSLGPQDDIFAYLQIQGISETQQLIDFLNEKEPNAHSMEDIYRTSPVTYLFYPKTSEGIAVFNLDKADTLAQPSGDSIAFAPDSKTAKRKFGLNLSDSLQTIREYRKYSGTINPRALIEKLHRAISLTGNEVRYNRKVKQLKRTDQGYQLAIFDAKNQTEVVIEASRIVAAAGPYNGRLLNDIAPVIDQLITPKRLFLAFLKIKPTVYNRWSDEQKSKLLAGYPIIKLHDELFYSMIEQFDTDEVPILKVGGHFKRAPISDLDNVWKLSLSNEEMEWSIHETIEYLQMNDFNLQKEDIEFHSGYSCVYSLTKTEVPYAVNLPFPDGSFDQNAVLVGGMSGVGAKGTMTYGLLAANLLLGEDGPNDRMYQLTSRALGNERLQADLDELNSK</sequence>
<dbReference type="GO" id="GO:0050660">
    <property type="term" value="F:flavin adenine dinucleotide binding"/>
    <property type="evidence" value="ECO:0007669"/>
    <property type="project" value="InterPro"/>
</dbReference>
<dbReference type="EMBL" id="FZPD01000003">
    <property type="protein sequence ID" value="SNT03967.1"/>
    <property type="molecule type" value="Genomic_DNA"/>
</dbReference>
<evidence type="ECO:0000259" key="5">
    <source>
        <dbReference type="Pfam" id="PF01266"/>
    </source>
</evidence>
<dbReference type="Pfam" id="PF01266">
    <property type="entry name" value="DAO"/>
    <property type="match status" value="1"/>
</dbReference>
<dbReference type="PANTHER" id="PTHR10961:SF7">
    <property type="entry name" value="FAD DEPENDENT OXIDOREDUCTASE DOMAIN-CONTAINING PROTEIN"/>
    <property type="match status" value="1"/>
</dbReference>
<dbReference type="GO" id="GO:0008115">
    <property type="term" value="F:sarcosine oxidase activity"/>
    <property type="evidence" value="ECO:0007669"/>
    <property type="project" value="TreeGrafter"/>
</dbReference>
<dbReference type="SUPFAM" id="SSF51905">
    <property type="entry name" value="FAD/NAD(P)-binding domain"/>
    <property type="match status" value="1"/>
</dbReference>
<feature type="domain" description="FAD dependent oxidoreductase" evidence="5">
    <location>
        <begin position="5"/>
        <end position="405"/>
    </location>
</feature>
<keyword evidence="4" id="KW-0560">Oxidoreductase</keyword>
<evidence type="ECO:0000256" key="4">
    <source>
        <dbReference type="ARBA" id="ARBA00023002"/>
    </source>
</evidence>
<protein>
    <submittedName>
        <fullName evidence="6">Glycine/D-amino acid oxidase</fullName>
    </submittedName>
</protein>
<dbReference type="Gene3D" id="3.30.9.10">
    <property type="entry name" value="D-Amino Acid Oxidase, subunit A, domain 2"/>
    <property type="match status" value="1"/>
</dbReference>
<keyword evidence="7" id="KW-1185">Reference proteome</keyword>
<dbReference type="Gene3D" id="3.50.50.60">
    <property type="entry name" value="FAD/NAD(P)-binding domain"/>
    <property type="match status" value="1"/>
</dbReference>
<keyword evidence="2" id="KW-0285">Flavoprotein</keyword>
<dbReference type="AlphaFoldDB" id="A0A239JDQ7"/>
<dbReference type="Proteomes" id="UP000198393">
    <property type="component" value="Unassembled WGS sequence"/>
</dbReference>
<dbReference type="RefSeq" id="WP_089356829.1">
    <property type="nucleotide sequence ID" value="NZ_FZPD01000003.1"/>
</dbReference>